<dbReference type="SUPFAM" id="SSF56752">
    <property type="entry name" value="D-aminoacid aminotransferase-like PLP-dependent enzymes"/>
    <property type="match status" value="1"/>
</dbReference>
<dbReference type="InterPro" id="IPR036038">
    <property type="entry name" value="Aminotransferase-like"/>
</dbReference>
<dbReference type="Pfam" id="PF01063">
    <property type="entry name" value="Aminotran_4"/>
    <property type="match status" value="1"/>
</dbReference>
<dbReference type="GO" id="GO:0008483">
    <property type="term" value="F:transaminase activity"/>
    <property type="evidence" value="ECO:0007669"/>
    <property type="project" value="UniProtKB-KW"/>
</dbReference>
<dbReference type="NCBIfam" id="NF005886">
    <property type="entry name" value="PRK07849.1-1"/>
    <property type="match status" value="1"/>
</dbReference>
<dbReference type="InterPro" id="IPR050571">
    <property type="entry name" value="Class-IV_PLP-Dep_Aminotrnsfr"/>
</dbReference>
<dbReference type="InterPro" id="IPR043132">
    <property type="entry name" value="BCAT-like_C"/>
</dbReference>
<keyword evidence="2" id="KW-0808">Transferase</keyword>
<dbReference type="InterPro" id="IPR001544">
    <property type="entry name" value="Aminotrans_IV"/>
</dbReference>
<protein>
    <submittedName>
        <fullName evidence="2">Aminotransferase, class IV</fullName>
    </submittedName>
</protein>
<dbReference type="Proteomes" id="UP000010445">
    <property type="component" value="Unassembled WGS sequence"/>
</dbReference>
<gene>
    <name evidence="2" type="ORF">HMPREF9997_02668</name>
</gene>
<proteinExistence type="inferred from homology"/>
<dbReference type="Gene3D" id="3.20.10.10">
    <property type="entry name" value="D-amino Acid Aminotransferase, subunit A, domain 2"/>
    <property type="match status" value="1"/>
</dbReference>
<dbReference type="PANTHER" id="PTHR42743">
    <property type="entry name" value="AMINO-ACID AMINOTRANSFERASE"/>
    <property type="match status" value="1"/>
</dbReference>
<dbReference type="PATRIC" id="fig|1035195.3.peg.2389"/>
<keyword evidence="2" id="KW-0032">Aminotransferase</keyword>
<dbReference type="OrthoDB" id="3199344at2"/>
<dbReference type="PANTHER" id="PTHR42743:SF11">
    <property type="entry name" value="AMINODEOXYCHORISMATE LYASE"/>
    <property type="match status" value="1"/>
</dbReference>
<dbReference type="STRING" id="1035195.HMPREF9997_02668"/>
<dbReference type="RefSeq" id="WP_006062471.1">
    <property type="nucleotide sequence ID" value="NZ_KB290824.1"/>
</dbReference>
<comment type="similarity">
    <text evidence="1">Belongs to the class-IV pyridoxal-phosphate-dependent aminotransferase family.</text>
</comment>
<evidence type="ECO:0000313" key="2">
    <source>
        <dbReference type="EMBL" id="EKX87890.1"/>
    </source>
</evidence>
<dbReference type="AlphaFoldDB" id="L1MA24"/>
<evidence type="ECO:0000313" key="3">
    <source>
        <dbReference type="Proteomes" id="UP000010445"/>
    </source>
</evidence>
<organism evidence="2 3">
    <name type="scientific">Corynebacterium durum F0235</name>
    <dbReference type="NCBI Taxonomy" id="1035195"/>
    <lineage>
        <taxon>Bacteria</taxon>
        <taxon>Bacillati</taxon>
        <taxon>Actinomycetota</taxon>
        <taxon>Actinomycetes</taxon>
        <taxon>Mycobacteriales</taxon>
        <taxon>Corynebacteriaceae</taxon>
        <taxon>Corynebacterium</taxon>
    </lineage>
</organism>
<reference evidence="2 3" key="1">
    <citation type="submission" date="2012-05" db="EMBL/GenBank/DDBJ databases">
        <authorList>
            <person name="Weinstock G."/>
            <person name="Sodergren E."/>
            <person name="Lobos E.A."/>
            <person name="Fulton L."/>
            <person name="Fulton R."/>
            <person name="Courtney L."/>
            <person name="Fronick C."/>
            <person name="O'Laughlin M."/>
            <person name="Godfrey J."/>
            <person name="Wilson R.M."/>
            <person name="Miner T."/>
            <person name="Farmer C."/>
            <person name="Delehaunty K."/>
            <person name="Cordes M."/>
            <person name="Minx P."/>
            <person name="Tomlinson C."/>
            <person name="Chen J."/>
            <person name="Wollam A."/>
            <person name="Pepin K.H."/>
            <person name="Bhonagiri V."/>
            <person name="Zhang X."/>
            <person name="Suruliraj S."/>
            <person name="Warren W."/>
            <person name="Mitreva M."/>
            <person name="Mardis E.R."/>
            <person name="Wilson R.K."/>
        </authorList>
    </citation>
    <scope>NUCLEOTIDE SEQUENCE [LARGE SCALE GENOMIC DNA]</scope>
    <source>
        <strain evidence="2 3">F0235</strain>
    </source>
</reference>
<dbReference type="EMBL" id="AMEM01000041">
    <property type="protein sequence ID" value="EKX87890.1"/>
    <property type="molecule type" value="Genomic_DNA"/>
</dbReference>
<dbReference type="Gene3D" id="3.30.470.10">
    <property type="match status" value="1"/>
</dbReference>
<accession>L1MA24</accession>
<keyword evidence="3" id="KW-1185">Reference proteome</keyword>
<evidence type="ECO:0000256" key="1">
    <source>
        <dbReference type="ARBA" id="ARBA00009320"/>
    </source>
</evidence>
<sequence length="298" mass="32145">MSSHAATPAASAVKPVVVVVDTFGGPIRHHNPELPLIYWDDAAVTRGDGVFETLLIRDGHACNLERHSKRFAASAALLGLPEPDAEYWRAATAEAIQSWPKDVDASCVWTLTRGRAATNRPSAWITVKQIPVEHLEQRHLGVSVMTAPRGFSVTTTPDEAAPWMIVGAKTLSYAANMAALRHARSCGFDDVIYVDGDCVLEGATSTVVAAQGTALFTPTPGGDVLPGTTQAALYQHAEWKGWDCQETDLTVQQLIDADSVWLVSSVRVAARVTRINDVHLPAPANEDKVRRMMFAALS</sequence>
<comment type="caution">
    <text evidence="2">The sequence shown here is derived from an EMBL/GenBank/DDBJ whole genome shotgun (WGS) entry which is preliminary data.</text>
</comment>
<name>L1MA24_9CORY</name>
<dbReference type="HOGENOM" id="CLU_020844_1_0_11"/>
<dbReference type="eggNOG" id="COG0115">
    <property type="taxonomic scope" value="Bacteria"/>
</dbReference>
<dbReference type="InterPro" id="IPR043131">
    <property type="entry name" value="BCAT-like_N"/>
</dbReference>
<dbReference type="GO" id="GO:0005829">
    <property type="term" value="C:cytosol"/>
    <property type="evidence" value="ECO:0007669"/>
    <property type="project" value="TreeGrafter"/>
</dbReference>
<dbReference type="GO" id="GO:0046394">
    <property type="term" value="P:carboxylic acid biosynthetic process"/>
    <property type="evidence" value="ECO:0007669"/>
    <property type="project" value="UniProtKB-ARBA"/>
</dbReference>